<dbReference type="AlphaFoldDB" id="A0A194UTF1"/>
<keyword evidence="7" id="KW-1015">Disulfide bond</keyword>
<proteinExistence type="inferred from homology"/>
<evidence type="ECO:0000256" key="1">
    <source>
        <dbReference type="ARBA" id="ARBA00007447"/>
    </source>
</evidence>
<evidence type="ECO:0000256" key="8">
    <source>
        <dbReference type="RuleBase" id="RU000454"/>
    </source>
</evidence>
<feature type="active site" evidence="6">
    <location>
        <position position="89"/>
    </location>
</feature>
<dbReference type="GO" id="GO:0006508">
    <property type="term" value="P:proteolysis"/>
    <property type="evidence" value="ECO:0007669"/>
    <property type="project" value="UniProtKB-KW"/>
</dbReference>
<reference evidence="12" key="1">
    <citation type="submission" date="2014-12" db="EMBL/GenBank/DDBJ databases">
        <title>Genome Sequence of Valsa Canker Pathogens Uncovers a Specific Adaption of Colonization on Woody Bark.</title>
        <authorList>
            <person name="Yin Z."/>
            <person name="Liu H."/>
            <person name="Gao X."/>
            <person name="Li Z."/>
            <person name="Song N."/>
            <person name="Ke X."/>
            <person name="Dai Q."/>
            <person name="Wu Y."/>
            <person name="Sun Y."/>
            <person name="Xu J.-R."/>
            <person name="Kang Z.K."/>
            <person name="Wang L."/>
            <person name="Huang L."/>
        </authorList>
    </citation>
    <scope>NUCLEOTIDE SEQUENCE [LARGE SCALE GENOMIC DNA]</scope>
    <source>
        <strain evidence="12">SXYL134</strain>
    </source>
</reference>
<evidence type="ECO:0000259" key="10">
    <source>
        <dbReference type="PROSITE" id="PS51767"/>
    </source>
</evidence>
<comment type="similarity">
    <text evidence="1 8">Belongs to the peptidase A1 family.</text>
</comment>
<keyword evidence="2 8" id="KW-0645">Protease</keyword>
<evidence type="ECO:0000256" key="9">
    <source>
        <dbReference type="SAM" id="SignalP"/>
    </source>
</evidence>
<dbReference type="PROSITE" id="PS51767">
    <property type="entry name" value="PEPTIDASE_A1"/>
    <property type="match status" value="1"/>
</dbReference>
<dbReference type="CDD" id="cd05474">
    <property type="entry name" value="SAP_like"/>
    <property type="match status" value="1"/>
</dbReference>
<dbReference type="PROSITE" id="PS00141">
    <property type="entry name" value="ASP_PROTEASE"/>
    <property type="match status" value="1"/>
</dbReference>
<evidence type="ECO:0000256" key="6">
    <source>
        <dbReference type="PIRSR" id="PIRSR601461-1"/>
    </source>
</evidence>
<dbReference type="InterPro" id="IPR021109">
    <property type="entry name" value="Peptidase_aspartic_dom_sf"/>
</dbReference>
<keyword evidence="5 8" id="KW-0378">Hydrolase</keyword>
<evidence type="ECO:0000256" key="2">
    <source>
        <dbReference type="ARBA" id="ARBA00022670"/>
    </source>
</evidence>
<evidence type="ECO:0000256" key="7">
    <source>
        <dbReference type="PIRSR" id="PIRSR601461-2"/>
    </source>
</evidence>
<evidence type="ECO:0000256" key="4">
    <source>
        <dbReference type="ARBA" id="ARBA00022750"/>
    </source>
</evidence>
<dbReference type="Proteomes" id="UP000078576">
    <property type="component" value="Unassembled WGS sequence"/>
</dbReference>
<dbReference type="InterPro" id="IPR033121">
    <property type="entry name" value="PEPTIDASE_A1"/>
</dbReference>
<dbReference type="PRINTS" id="PR00792">
    <property type="entry name" value="PEPSIN"/>
</dbReference>
<dbReference type="InterPro" id="IPR001969">
    <property type="entry name" value="Aspartic_peptidase_AS"/>
</dbReference>
<feature type="signal peptide" evidence="9">
    <location>
        <begin position="1"/>
        <end position="18"/>
    </location>
</feature>
<accession>A0A194UTF1</accession>
<evidence type="ECO:0000313" key="11">
    <source>
        <dbReference type="EMBL" id="KUI54977.1"/>
    </source>
</evidence>
<sequence length="510" mass="53172">MLTSLLAVGFTLTTLATASSSPPPQTKKQVGPSILRSSVTTHGGRLSFGKSGRVKRQDATGIKNQQDGTSYTIDIQIGTPPQTVTVILDTGSEELWVNPDCQTSGQTDYCESFAQFDYTESSTIEDTGYSNVLAYGKGNVSIEYVTDVVSIGSASIDSQIFGVGLESYDIPSGIMGLGPPINGDDEALYSYIIDSMVIQGLIESRAFSLDLRDVDSPDGSVIFGGIDTGKYVGALEKCPMLDLDENPTGTNRYWIYLTALGMTLPSGESGLIADGELPVFLDSGGTFTRLPTQLFESIGAAFPGAQYDSDQGVFVVDCDVGDDGGSVDFGFNNKYISVPFDDFIWKVSEDDDLCVLGIMPEDEEPVLGDSFLRAAYVVYDQDNRNLHLAQAANCGSNLVAISAGEDAVPSVTGDCTATAAVGDLTGTLTATQAPSTITGGISGLTSDVAPGPQGTQASTRASSSLCLTCKTSATGTASPSRTTAKANFAARETGSHLAAVGAVALAAWLV</sequence>
<keyword evidence="3 9" id="KW-0732">Signal</keyword>
<keyword evidence="12" id="KW-1185">Reference proteome</keyword>
<organism evidence="11 12">
    <name type="scientific">Cytospora mali</name>
    <name type="common">Apple Valsa canker fungus</name>
    <name type="synonym">Valsa mali</name>
    <dbReference type="NCBI Taxonomy" id="578113"/>
    <lineage>
        <taxon>Eukaryota</taxon>
        <taxon>Fungi</taxon>
        <taxon>Dikarya</taxon>
        <taxon>Ascomycota</taxon>
        <taxon>Pezizomycotina</taxon>
        <taxon>Sordariomycetes</taxon>
        <taxon>Sordariomycetidae</taxon>
        <taxon>Diaporthales</taxon>
        <taxon>Cytosporaceae</taxon>
        <taxon>Cytospora</taxon>
    </lineage>
</organism>
<dbReference type="Gene3D" id="2.40.70.10">
    <property type="entry name" value="Acid Proteases"/>
    <property type="match status" value="2"/>
</dbReference>
<evidence type="ECO:0000256" key="3">
    <source>
        <dbReference type="ARBA" id="ARBA00022729"/>
    </source>
</evidence>
<dbReference type="InterPro" id="IPR033876">
    <property type="entry name" value="SAP-like"/>
</dbReference>
<protein>
    <submittedName>
        <fullName evidence="11">Aspartic proteinase yapsin-6</fullName>
    </submittedName>
</protein>
<evidence type="ECO:0000313" key="12">
    <source>
        <dbReference type="Proteomes" id="UP000078576"/>
    </source>
</evidence>
<feature type="active site" evidence="6">
    <location>
        <position position="282"/>
    </location>
</feature>
<dbReference type="STRING" id="694573.A0A194UTF1"/>
<dbReference type="GO" id="GO:0004190">
    <property type="term" value="F:aspartic-type endopeptidase activity"/>
    <property type="evidence" value="ECO:0007669"/>
    <property type="project" value="UniProtKB-KW"/>
</dbReference>
<dbReference type="InterPro" id="IPR001461">
    <property type="entry name" value="Aspartic_peptidase_A1"/>
</dbReference>
<evidence type="ECO:0000256" key="5">
    <source>
        <dbReference type="ARBA" id="ARBA00022801"/>
    </source>
</evidence>
<name>A0A194UTF1_CYTMA</name>
<dbReference type="PANTHER" id="PTHR47966:SF65">
    <property type="entry name" value="ASPARTIC-TYPE ENDOPEPTIDASE"/>
    <property type="match status" value="1"/>
</dbReference>
<gene>
    <name evidence="11" type="ORF">VP1G_02354</name>
</gene>
<keyword evidence="4 8" id="KW-0064">Aspartyl protease</keyword>
<dbReference type="EMBL" id="KN714677">
    <property type="protein sequence ID" value="KUI54977.1"/>
    <property type="molecule type" value="Genomic_DNA"/>
</dbReference>
<dbReference type="OrthoDB" id="771136at2759"/>
<feature type="disulfide bond" evidence="7">
    <location>
        <begin position="318"/>
        <end position="354"/>
    </location>
</feature>
<feature type="domain" description="Peptidase A1" evidence="10">
    <location>
        <begin position="71"/>
        <end position="389"/>
    </location>
</feature>
<dbReference type="SUPFAM" id="SSF50630">
    <property type="entry name" value="Acid proteases"/>
    <property type="match status" value="1"/>
</dbReference>
<dbReference type="Pfam" id="PF00026">
    <property type="entry name" value="Asp"/>
    <property type="match status" value="1"/>
</dbReference>
<dbReference type="PANTHER" id="PTHR47966">
    <property type="entry name" value="BETA-SITE APP-CLEAVING ENZYME, ISOFORM A-RELATED"/>
    <property type="match status" value="1"/>
</dbReference>
<feature type="chain" id="PRO_5008265831" evidence="9">
    <location>
        <begin position="19"/>
        <end position="510"/>
    </location>
</feature>